<feature type="domain" description="Methyl-accepting transducer" evidence="6">
    <location>
        <begin position="355"/>
        <end position="591"/>
    </location>
</feature>
<dbReference type="CDD" id="cd06225">
    <property type="entry name" value="HAMP"/>
    <property type="match status" value="1"/>
</dbReference>
<keyword evidence="5" id="KW-1133">Transmembrane helix</keyword>
<dbReference type="Gene3D" id="1.10.287.950">
    <property type="entry name" value="Methyl-accepting chemotaxis protein"/>
    <property type="match status" value="1"/>
</dbReference>
<dbReference type="AlphaFoldDB" id="A0A4V3CGF9"/>
<dbReference type="PRINTS" id="PR00260">
    <property type="entry name" value="CHEMTRNSDUCR"/>
</dbReference>
<keyword evidence="5" id="KW-0812">Transmembrane</keyword>
<dbReference type="InterPro" id="IPR003660">
    <property type="entry name" value="HAMP_dom"/>
</dbReference>
<dbReference type="GO" id="GO:0016020">
    <property type="term" value="C:membrane"/>
    <property type="evidence" value="ECO:0007669"/>
    <property type="project" value="UniProtKB-SubCell"/>
</dbReference>
<evidence type="ECO:0000259" key="6">
    <source>
        <dbReference type="PROSITE" id="PS50111"/>
    </source>
</evidence>
<dbReference type="GO" id="GO:0007165">
    <property type="term" value="P:signal transduction"/>
    <property type="evidence" value="ECO:0007669"/>
    <property type="project" value="UniProtKB-KW"/>
</dbReference>
<dbReference type="InterPro" id="IPR004090">
    <property type="entry name" value="Chemotax_Me-accpt_rcpt"/>
</dbReference>
<feature type="domain" description="HAMP" evidence="7">
    <location>
        <begin position="296"/>
        <end position="350"/>
    </location>
</feature>
<evidence type="ECO:0000313" key="9">
    <source>
        <dbReference type="Proteomes" id="UP000294656"/>
    </source>
</evidence>
<dbReference type="InterPro" id="IPR004089">
    <property type="entry name" value="MCPsignal_dom"/>
</dbReference>
<dbReference type="RefSeq" id="WP_133504183.1">
    <property type="nucleotide sequence ID" value="NZ_SNXC01000012.1"/>
</dbReference>
<comment type="similarity">
    <text evidence="3">Belongs to the methyl-accepting chemotaxis (MCP) protein family.</text>
</comment>
<reference evidence="8 9" key="1">
    <citation type="submission" date="2019-03" db="EMBL/GenBank/DDBJ databases">
        <title>Genomic Encyclopedia of Type Strains, Phase III (KMG-III): the genomes of soil and plant-associated and newly described type strains.</title>
        <authorList>
            <person name="Whitman W."/>
        </authorList>
    </citation>
    <scope>NUCLEOTIDE SEQUENCE [LARGE SCALE GENOMIC DNA]</scope>
    <source>
        <strain evidence="8 9">CECT 7378</strain>
    </source>
</reference>
<evidence type="ECO:0000256" key="5">
    <source>
        <dbReference type="SAM" id="Phobius"/>
    </source>
</evidence>
<dbReference type="PROSITE" id="PS50111">
    <property type="entry name" value="CHEMOTAXIS_TRANSDUC_2"/>
    <property type="match status" value="1"/>
</dbReference>
<evidence type="ECO:0000256" key="1">
    <source>
        <dbReference type="ARBA" id="ARBA00004370"/>
    </source>
</evidence>
<accession>A0A4V3CGF9</accession>
<evidence type="ECO:0000259" key="7">
    <source>
        <dbReference type="PROSITE" id="PS50885"/>
    </source>
</evidence>
<comment type="subcellular location">
    <subcellularLocation>
        <location evidence="1">Membrane</location>
    </subcellularLocation>
</comment>
<keyword evidence="9" id="KW-1185">Reference proteome</keyword>
<keyword evidence="2 4" id="KW-0807">Transducer</keyword>
<dbReference type="PANTHER" id="PTHR32089">
    <property type="entry name" value="METHYL-ACCEPTING CHEMOTAXIS PROTEIN MCPB"/>
    <property type="match status" value="1"/>
</dbReference>
<evidence type="ECO:0000256" key="3">
    <source>
        <dbReference type="ARBA" id="ARBA00029447"/>
    </source>
</evidence>
<dbReference type="PANTHER" id="PTHR32089:SF112">
    <property type="entry name" value="LYSOZYME-LIKE PROTEIN-RELATED"/>
    <property type="match status" value="1"/>
</dbReference>
<name>A0A4V3CGF9_9GAMM</name>
<dbReference type="GO" id="GO:0004888">
    <property type="term" value="F:transmembrane signaling receptor activity"/>
    <property type="evidence" value="ECO:0007669"/>
    <property type="project" value="InterPro"/>
</dbReference>
<dbReference type="PROSITE" id="PS50885">
    <property type="entry name" value="HAMP"/>
    <property type="match status" value="1"/>
</dbReference>
<comment type="caution">
    <text evidence="8">The sequence shown here is derived from an EMBL/GenBank/DDBJ whole genome shotgun (WGS) entry which is preliminary data.</text>
</comment>
<evidence type="ECO:0000256" key="2">
    <source>
        <dbReference type="ARBA" id="ARBA00023224"/>
    </source>
</evidence>
<organism evidence="8 9">
    <name type="scientific">Marinomonas balearica</name>
    <dbReference type="NCBI Taxonomy" id="491947"/>
    <lineage>
        <taxon>Bacteria</taxon>
        <taxon>Pseudomonadati</taxon>
        <taxon>Pseudomonadota</taxon>
        <taxon>Gammaproteobacteria</taxon>
        <taxon>Oceanospirillales</taxon>
        <taxon>Oceanospirillaceae</taxon>
        <taxon>Marinomonas</taxon>
    </lineage>
</organism>
<protein>
    <submittedName>
        <fullName evidence="8">Methyl-accepting chemotaxis protein</fullName>
    </submittedName>
</protein>
<dbReference type="EMBL" id="SNXC01000012">
    <property type="protein sequence ID" value="TDO97582.1"/>
    <property type="molecule type" value="Genomic_DNA"/>
</dbReference>
<dbReference type="SMART" id="SM00283">
    <property type="entry name" value="MA"/>
    <property type="match status" value="1"/>
</dbReference>
<feature type="transmembrane region" description="Helical" evidence="5">
    <location>
        <begin position="273"/>
        <end position="294"/>
    </location>
</feature>
<dbReference type="Pfam" id="PF00015">
    <property type="entry name" value="MCPsignal"/>
    <property type="match status" value="1"/>
</dbReference>
<evidence type="ECO:0000256" key="4">
    <source>
        <dbReference type="PROSITE-ProRule" id="PRU00284"/>
    </source>
</evidence>
<dbReference type="SUPFAM" id="SSF58104">
    <property type="entry name" value="Methyl-accepting chemotaxis protein (MCP) signaling domain"/>
    <property type="match status" value="1"/>
</dbReference>
<evidence type="ECO:0000313" key="8">
    <source>
        <dbReference type="EMBL" id="TDO97582.1"/>
    </source>
</evidence>
<sequence length="632" mass="68876">MFNNLSFRTKLTSLLISAILGFAILASVAVMSLTSQQEASNTLRQYFSTQASVNHLSMGMLELGDRLWTLTDADYSAYQEDLSTSYNEYGALLSKAIDNVSDPKISTALTDLKKHLIRYESALKQYVAQKGTVGFTTQTGLQGNIISLSDQITASVAKLSLLKREFVNVKKAETTYLIQPTDENMQPITKSFERFKIRVDNFGFSETIGKQADEYYNHLKSYRTEFDRLVTLSTTFKQEKALYDEYQQAAIYLIKDSVKGAEDQATHQSQQSLTALIVISVMVALFAAILMFSIGKNARNTLQKIVTDLTKVKQGDMTAVAEVNKKRNDEFDTLSQSLNEMTNGLGGVLSDVVNSTSEVTGMVSELNSTLNNIAGNNRSTTERTNDIAASTDDISNRIASLSDTTEELRGHSNETYESAKAGAKTIQDVLGNLNEVVMQANITSQQLDELGHLSSNIDNVIEMINDLANQTNLLALNAAIEAARAGEAGRGFSVVADEVRSLAEKTVDATSRITSTVGAIQQSTKSAIESMKQGQHSLKRIESSGSEAEDAMKIIEQNAMTSSDASNAMAQSIHNVANTALKMSDDMDQIAEQLRNDSSSIEIIVNKTEQISGISSDLAGKTQVFTLPKAVA</sequence>
<dbReference type="GO" id="GO:0006935">
    <property type="term" value="P:chemotaxis"/>
    <property type="evidence" value="ECO:0007669"/>
    <property type="project" value="InterPro"/>
</dbReference>
<dbReference type="OrthoDB" id="6092731at2"/>
<proteinExistence type="inferred from homology"/>
<dbReference type="Proteomes" id="UP000294656">
    <property type="component" value="Unassembled WGS sequence"/>
</dbReference>
<keyword evidence="5" id="KW-0472">Membrane</keyword>
<gene>
    <name evidence="8" type="ORF">DFP79_2404</name>
</gene>